<dbReference type="InterPro" id="IPR053880">
    <property type="entry name" value="GPR180-like_N"/>
</dbReference>
<dbReference type="PANTHER" id="PTHR23252:SF24">
    <property type="entry name" value="TRANSMEMBRANE PROTEIN 145"/>
    <property type="match status" value="1"/>
</dbReference>
<dbReference type="PANTHER" id="PTHR23252">
    <property type="entry name" value="INTIMAL THICKNESS RECEPTOR-RELATED"/>
    <property type="match status" value="1"/>
</dbReference>
<evidence type="ECO:0000313" key="9">
    <source>
        <dbReference type="WBParaSite" id="BXY_1610800.1"/>
    </source>
</evidence>
<evidence type="ECO:0000256" key="3">
    <source>
        <dbReference type="ARBA" id="ARBA00022989"/>
    </source>
</evidence>
<evidence type="ECO:0000256" key="4">
    <source>
        <dbReference type="ARBA" id="ARBA00023136"/>
    </source>
</evidence>
<dbReference type="Pfam" id="PF21892">
    <property type="entry name" value="TMEM145_N"/>
    <property type="match status" value="1"/>
</dbReference>
<name>A0A1I7SSU0_BURXY</name>
<dbReference type="GO" id="GO:0007186">
    <property type="term" value="P:G protein-coupled receptor signaling pathway"/>
    <property type="evidence" value="ECO:0007669"/>
    <property type="project" value="InterPro"/>
</dbReference>
<evidence type="ECO:0000313" key="8">
    <source>
        <dbReference type="Proteomes" id="UP000095284"/>
    </source>
</evidence>
<dbReference type="Proteomes" id="UP000095284">
    <property type="component" value="Unplaced"/>
</dbReference>
<evidence type="ECO:0000259" key="6">
    <source>
        <dbReference type="Pfam" id="PF10192"/>
    </source>
</evidence>
<evidence type="ECO:0000256" key="2">
    <source>
        <dbReference type="ARBA" id="ARBA00022692"/>
    </source>
</evidence>
<reference evidence="9" key="1">
    <citation type="submission" date="2016-11" db="UniProtKB">
        <authorList>
            <consortium name="WormBaseParasite"/>
        </authorList>
    </citation>
    <scope>IDENTIFICATION</scope>
</reference>
<dbReference type="eggNOG" id="KOG1388">
    <property type="taxonomic scope" value="Eukaryota"/>
</dbReference>
<dbReference type="Pfam" id="PF10192">
    <property type="entry name" value="GPR180-TMEM145_TM"/>
    <property type="match status" value="1"/>
</dbReference>
<dbReference type="InterPro" id="IPR019336">
    <property type="entry name" value="GPR180/TMEM145_TM"/>
</dbReference>
<organism evidence="8 9">
    <name type="scientific">Bursaphelenchus xylophilus</name>
    <name type="common">Pinewood nematode worm</name>
    <name type="synonym">Aphelenchoides xylophilus</name>
    <dbReference type="NCBI Taxonomy" id="6326"/>
    <lineage>
        <taxon>Eukaryota</taxon>
        <taxon>Metazoa</taxon>
        <taxon>Ecdysozoa</taxon>
        <taxon>Nematoda</taxon>
        <taxon>Chromadorea</taxon>
        <taxon>Rhabditida</taxon>
        <taxon>Tylenchina</taxon>
        <taxon>Tylenchomorpha</taxon>
        <taxon>Aphelenchoidea</taxon>
        <taxon>Aphelenchoididae</taxon>
        <taxon>Bursaphelenchus</taxon>
    </lineage>
</organism>
<keyword evidence="5" id="KW-0325">Glycoprotein</keyword>
<evidence type="ECO:0000259" key="7">
    <source>
        <dbReference type="Pfam" id="PF21892"/>
    </source>
</evidence>
<feature type="domain" description="GPR180-like N-terminal" evidence="7">
    <location>
        <begin position="21"/>
        <end position="152"/>
    </location>
</feature>
<dbReference type="WBParaSite" id="BXY_1610800.1">
    <property type="protein sequence ID" value="BXY_1610800.1"/>
    <property type="gene ID" value="BXY_1610800"/>
</dbReference>
<protein>
    <submittedName>
        <fullName evidence="9">GpcrRhopsn4 domain-containing protein</fullName>
    </submittedName>
</protein>
<feature type="domain" description="GPR180/TMEM145 transmembrane" evidence="6">
    <location>
        <begin position="183"/>
        <end position="403"/>
    </location>
</feature>
<dbReference type="eggNOG" id="KOG4290">
    <property type="taxonomic scope" value="Eukaryota"/>
</dbReference>
<dbReference type="GO" id="GO:0019236">
    <property type="term" value="P:response to pheromone"/>
    <property type="evidence" value="ECO:0007669"/>
    <property type="project" value="InterPro"/>
</dbReference>
<dbReference type="InterPro" id="IPR047831">
    <property type="entry name" value="GPR180/TMEM145"/>
</dbReference>
<keyword evidence="3" id="KW-1133">Transmembrane helix</keyword>
<dbReference type="GO" id="GO:0016020">
    <property type="term" value="C:membrane"/>
    <property type="evidence" value="ECO:0007669"/>
    <property type="project" value="UniProtKB-SubCell"/>
</dbReference>
<keyword evidence="4" id="KW-0472">Membrane</keyword>
<evidence type="ECO:0000256" key="5">
    <source>
        <dbReference type="ARBA" id="ARBA00023180"/>
    </source>
</evidence>
<sequence>MFFIVVYWLLPSYVAAKYSVGVISTDQNWVYLDRFCFVSNDGVLQYFFQYPVSHEIESIYLYFDTEDQWKAAYNSQKTCKEKEDLLDPSNNQIVHLTSDAPKYEDSSCKKVNITGEEWYQCMGNRSFYSQRPRWWYLALGNCDSTSGLYLEYSILMTNANITNRWFYHFSFDEFYALPLTIVFMVLELIILVISITFTYILKSRNMLHPTFKMFLHALIFDISCVIALWLHYDRYADDGRGFPLLKFVGIMFRQISVVTFITLLLLLAKGYTITRRKISFLSVMKLLLFVAAFFLGHVTMMLWEILIFDPAKVTYMSESLPAYILAVLRILAWLWYIRSSYVTVRKYPLKRLFYMSLSVLMSFYFWSAPITLIIANFVLDNWVREEVMLAVESAVMVYGFCTFLVLTNPMPNNKNFPYHVRTNQISQDNYPQSVYEVQYSSGGMASAD</sequence>
<comment type="subcellular location">
    <subcellularLocation>
        <location evidence="1">Membrane</location>
        <topology evidence="1">Multi-pass membrane protein</topology>
    </subcellularLocation>
</comment>
<proteinExistence type="predicted"/>
<dbReference type="AlphaFoldDB" id="A0A1I7SSU0"/>
<evidence type="ECO:0000256" key="1">
    <source>
        <dbReference type="ARBA" id="ARBA00004141"/>
    </source>
</evidence>
<keyword evidence="2" id="KW-0812">Transmembrane</keyword>
<accession>A0A1I7SSU0</accession>